<keyword evidence="3" id="KW-1185">Reference proteome</keyword>
<dbReference type="RefSeq" id="WP_104206524.1">
    <property type="nucleotide sequence ID" value="NZ_PHHC01000078.1"/>
</dbReference>
<keyword evidence="1" id="KW-0732">Signal</keyword>
<sequence>MFNKKYLALFLTLGTIFAEHSAHASYEDSEWFLSLPAEKQDFLRRIEKNVVDLCIPDKLYDDSDCYSSRKGKLEREFPKDRMSVTLMAKAMILGVF</sequence>
<dbReference type="EMBL" id="PHHC01000078">
    <property type="protein sequence ID" value="PPE04228.1"/>
    <property type="molecule type" value="Genomic_DNA"/>
</dbReference>
<comment type="caution">
    <text evidence="2">The sequence shown here is derived from an EMBL/GenBank/DDBJ whole genome shotgun (WGS) entry which is preliminary data.</text>
</comment>
<dbReference type="AlphaFoldDB" id="A0A2S5RA91"/>
<reference evidence="2 3" key="1">
    <citation type="submission" date="2017-11" db="EMBL/GenBank/DDBJ databases">
        <title>Comparative genomic analysis of Holospora spp., intranuclear symbionts of paramecia.</title>
        <authorList>
            <person name="Garushyants S.K."/>
            <person name="Beliavskaya A."/>
            <person name="Malko D.B."/>
            <person name="Logacheva M.D."/>
            <person name="Rautian M.S."/>
            <person name="Gelfand M.S."/>
        </authorList>
    </citation>
    <scope>NUCLEOTIDE SEQUENCE [LARGE SCALE GENOMIC DNA]</scope>
    <source>
        <strain evidence="3">02AZ16</strain>
    </source>
</reference>
<evidence type="ECO:0000256" key="1">
    <source>
        <dbReference type="SAM" id="SignalP"/>
    </source>
</evidence>
<proteinExistence type="predicted"/>
<evidence type="ECO:0000313" key="2">
    <source>
        <dbReference type="EMBL" id="PPE04228.1"/>
    </source>
</evidence>
<protein>
    <submittedName>
        <fullName evidence="2">Uncharacterized protein</fullName>
    </submittedName>
</protein>
<accession>A0A2S5RA91</accession>
<gene>
    <name evidence="2" type="ORF">HCUR_00419</name>
</gene>
<dbReference type="Proteomes" id="UP000239425">
    <property type="component" value="Unassembled WGS sequence"/>
</dbReference>
<feature type="signal peptide" evidence="1">
    <location>
        <begin position="1"/>
        <end position="24"/>
    </location>
</feature>
<feature type="chain" id="PRO_5015764842" evidence="1">
    <location>
        <begin position="25"/>
        <end position="96"/>
    </location>
</feature>
<evidence type="ECO:0000313" key="3">
    <source>
        <dbReference type="Proteomes" id="UP000239425"/>
    </source>
</evidence>
<name>A0A2S5RA91_9PROT</name>
<organism evidence="2 3">
    <name type="scientific">Holospora curviuscula</name>
    <dbReference type="NCBI Taxonomy" id="1082868"/>
    <lineage>
        <taxon>Bacteria</taxon>
        <taxon>Pseudomonadati</taxon>
        <taxon>Pseudomonadota</taxon>
        <taxon>Alphaproteobacteria</taxon>
        <taxon>Holosporales</taxon>
        <taxon>Holosporaceae</taxon>
        <taxon>Holospora</taxon>
    </lineage>
</organism>